<dbReference type="RefSeq" id="WP_103790373.1">
    <property type="nucleotide sequence ID" value="NZ_PQVF01000014.1"/>
</dbReference>
<evidence type="ECO:0000256" key="3">
    <source>
        <dbReference type="ARBA" id="ARBA00023163"/>
    </source>
</evidence>
<keyword evidence="1" id="KW-0805">Transcription regulation</keyword>
<dbReference type="PRINTS" id="PR00455">
    <property type="entry name" value="HTHTETR"/>
</dbReference>
<dbReference type="OrthoDB" id="9798857at2"/>
<dbReference type="InterPro" id="IPR011075">
    <property type="entry name" value="TetR_C"/>
</dbReference>
<dbReference type="SUPFAM" id="SSF46689">
    <property type="entry name" value="Homeodomain-like"/>
    <property type="match status" value="1"/>
</dbReference>
<name>A0A2S4ZYN4_9SPHI</name>
<dbReference type="Gene3D" id="1.10.357.10">
    <property type="entry name" value="Tetracycline Repressor, domain 2"/>
    <property type="match status" value="1"/>
</dbReference>
<evidence type="ECO:0000259" key="5">
    <source>
        <dbReference type="PROSITE" id="PS50977"/>
    </source>
</evidence>
<keyword evidence="3" id="KW-0804">Transcription</keyword>
<sequence>MQQSKAERTRAMIIERSAALFNVKGFAGTSLNDILVATGLKKGGVYGHFNSKQDIAVEVFNYAYAELEKALVAAVAKHENSLEKLKAILSFYQNYSSQPTIEGGCPILNFSMEVDDTNPELRKHLLWAVNRLLKSLTRIIQNGQELNEINQAVNAEQFAVLMYAQIEGGIMLSKLEGNDQKLQLVLNLLSNQIEQQLPL</sequence>
<feature type="DNA-binding region" description="H-T-H motif" evidence="4">
    <location>
        <begin position="30"/>
        <end position="49"/>
    </location>
</feature>
<evidence type="ECO:0000313" key="7">
    <source>
        <dbReference type="Proteomes" id="UP000236893"/>
    </source>
</evidence>
<dbReference type="EMBL" id="PQVF01000014">
    <property type="protein sequence ID" value="POY35107.1"/>
    <property type="molecule type" value="Genomic_DNA"/>
</dbReference>
<dbReference type="Proteomes" id="UP000236893">
    <property type="component" value="Unassembled WGS sequence"/>
</dbReference>
<proteinExistence type="predicted"/>
<dbReference type="PANTHER" id="PTHR47506">
    <property type="entry name" value="TRANSCRIPTIONAL REGULATORY PROTEIN"/>
    <property type="match status" value="1"/>
</dbReference>
<dbReference type="Pfam" id="PF16925">
    <property type="entry name" value="TetR_C_13"/>
    <property type="match status" value="1"/>
</dbReference>
<keyword evidence="7" id="KW-1185">Reference proteome</keyword>
<keyword evidence="2 4" id="KW-0238">DNA-binding</keyword>
<reference evidence="6 7" key="1">
    <citation type="submission" date="2018-01" db="EMBL/GenBank/DDBJ databases">
        <authorList>
            <person name="Gaut B.S."/>
            <person name="Morton B.R."/>
            <person name="Clegg M.T."/>
            <person name="Duvall M.R."/>
        </authorList>
    </citation>
    <scope>NUCLEOTIDE SEQUENCE [LARGE SCALE GENOMIC DNA]</scope>
    <source>
        <strain evidence="6 7">HR-AV</strain>
    </source>
</reference>
<dbReference type="InterPro" id="IPR001647">
    <property type="entry name" value="HTH_TetR"/>
</dbReference>
<feature type="domain" description="HTH tetR-type" evidence="5">
    <location>
        <begin position="7"/>
        <end position="67"/>
    </location>
</feature>
<evidence type="ECO:0000256" key="1">
    <source>
        <dbReference type="ARBA" id="ARBA00023015"/>
    </source>
</evidence>
<dbReference type="InterPro" id="IPR036271">
    <property type="entry name" value="Tet_transcr_reg_TetR-rel_C_sf"/>
</dbReference>
<dbReference type="PANTHER" id="PTHR47506:SF3">
    <property type="entry name" value="HTH-TYPE TRANSCRIPTIONAL REGULATOR LMRA"/>
    <property type="match status" value="1"/>
</dbReference>
<dbReference type="SUPFAM" id="SSF48498">
    <property type="entry name" value="Tetracyclin repressor-like, C-terminal domain"/>
    <property type="match status" value="1"/>
</dbReference>
<dbReference type="PROSITE" id="PS50977">
    <property type="entry name" value="HTH_TETR_2"/>
    <property type="match status" value="1"/>
</dbReference>
<dbReference type="AlphaFoldDB" id="A0A2S4ZYN4"/>
<organism evidence="6 7">
    <name type="scientific">Solitalea longa</name>
    <dbReference type="NCBI Taxonomy" id="2079460"/>
    <lineage>
        <taxon>Bacteria</taxon>
        <taxon>Pseudomonadati</taxon>
        <taxon>Bacteroidota</taxon>
        <taxon>Sphingobacteriia</taxon>
        <taxon>Sphingobacteriales</taxon>
        <taxon>Sphingobacteriaceae</taxon>
        <taxon>Solitalea</taxon>
    </lineage>
</organism>
<evidence type="ECO:0000256" key="2">
    <source>
        <dbReference type="ARBA" id="ARBA00023125"/>
    </source>
</evidence>
<evidence type="ECO:0000256" key="4">
    <source>
        <dbReference type="PROSITE-ProRule" id="PRU00335"/>
    </source>
</evidence>
<protein>
    <submittedName>
        <fullName evidence="6">TetR/AcrR family transcriptional regulator</fullName>
    </submittedName>
</protein>
<accession>A0A2S4ZYN4</accession>
<dbReference type="Pfam" id="PF00440">
    <property type="entry name" value="TetR_N"/>
    <property type="match status" value="1"/>
</dbReference>
<evidence type="ECO:0000313" key="6">
    <source>
        <dbReference type="EMBL" id="POY35107.1"/>
    </source>
</evidence>
<comment type="caution">
    <text evidence="6">The sequence shown here is derived from an EMBL/GenBank/DDBJ whole genome shotgun (WGS) entry which is preliminary data.</text>
</comment>
<dbReference type="GO" id="GO:0003677">
    <property type="term" value="F:DNA binding"/>
    <property type="evidence" value="ECO:0007669"/>
    <property type="project" value="UniProtKB-UniRule"/>
</dbReference>
<gene>
    <name evidence="6" type="ORF">C3K47_17050</name>
</gene>
<dbReference type="InterPro" id="IPR009057">
    <property type="entry name" value="Homeodomain-like_sf"/>
</dbReference>